<dbReference type="Pfam" id="PF00359">
    <property type="entry name" value="PTS_EIIA_2"/>
    <property type="match status" value="1"/>
</dbReference>
<dbReference type="InterPro" id="IPR016152">
    <property type="entry name" value="PTrfase/Anion_transptr"/>
</dbReference>
<evidence type="ECO:0000313" key="14">
    <source>
        <dbReference type="EMBL" id="STO08624.1"/>
    </source>
</evidence>
<evidence type="ECO:0000256" key="7">
    <source>
        <dbReference type="ARBA" id="ARBA00022777"/>
    </source>
</evidence>
<dbReference type="EMBL" id="UGGP01000001">
    <property type="protein sequence ID" value="STO08624.1"/>
    <property type="molecule type" value="Genomic_DNA"/>
</dbReference>
<dbReference type="InterPro" id="IPR011608">
    <property type="entry name" value="PRD"/>
</dbReference>
<evidence type="ECO:0000259" key="12">
    <source>
        <dbReference type="PROSITE" id="PS51099"/>
    </source>
</evidence>
<gene>
    <name evidence="14" type="primary">ulaC</name>
    <name evidence="14" type="ORF">NCTC13163_01997</name>
</gene>
<comment type="subcellular location">
    <subcellularLocation>
        <location evidence="1">Cytoplasm</location>
    </subcellularLocation>
</comment>
<keyword evidence="5 14" id="KW-0808">Transferase</keyword>
<sequence length="672" mass="78301">MLLNEKSKRIIQVLMHENNVTLQLLAVMLPYSKRTIEYELDRIQEWLRDNDFPPLIIEKTSIQLRDDPRIVEQMERADLVFSEEERELLIVFYTLTNREFLSAVHYQQLLDVSKFTVQESLNGVKKSAAHFGLDFAYTRRLGYHFNGHPQTLALYMYRAVERMMELSTKERLVSTVIAEWRDELDRWRNKIESYEQMRQFQFVESHREKLAYFLLIGQRLSSIVPLDEEDVILAENTDESLRQHFDQVPHLWVTLDMLVKSGPKMEEEMEADVQQHLAAAMMEVIERFETLSCTFIIEREALCEKLVLHSKATMQRVYTGLEAPRELERYVMKEHQVLNVLVERSLDPFRQLLGKDVPKIEVMYYTLHFAAHLHRQGQHLDEKMKAVVVCPSGVSVSRMLDHILKNQFPEFIFLPPISQRDVERFVPLVDIVFTTVPLPREIQRVAHVMLVPTLPTRLEQVALKQEVGQRFFNRISDEPIHIDDVMTIVKKYANVTNERQLKQALRMLLNPNQNPMRSEGEQPVLNELITHDNVQLLERATDWKEAIRLAARPLESNGAIETRYVETMIDNVEQHGPYIVLMPDVAIPHARPEDGVRELGMSVLKLTEPVVFPTDKPVRLFFVLAAIDQTTHLKALAQLTELLGNGTDLSEVLHAESIEQMLQVITKYSEEE</sequence>
<dbReference type="InterPro" id="IPR013011">
    <property type="entry name" value="PTS_EIIB_2"/>
</dbReference>
<accession>A0A377FVP7</accession>
<reference evidence="14 15" key="1">
    <citation type="submission" date="2018-06" db="EMBL/GenBank/DDBJ databases">
        <authorList>
            <consortium name="Pathogen Informatics"/>
            <person name="Doyle S."/>
        </authorList>
    </citation>
    <scope>NUCLEOTIDE SEQUENCE [LARGE SCALE GENOMIC DNA]</scope>
    <source>
        <strain evidence="14 15">NCTC13163</strain>
    </source>
</reference>
<evidence type="ECO:0000256" key="5">
    <source>
        <dbReference type="ARBA" id="ARBA00022679"/>
    </source>
</evidence>
<dbReference type="PROSITE" id="PS51372">
    <property type="entry name" value="PRD_2"/>
    <property type="match status" value="1"/>
</dbReference>
<organism evidence="14 15">
    <name type="scientific">Exiguobacterium aurantiacum</name>
    <dbReference type="NCBI Taxonomy" id="33987"/>
    <lineage>
        <taxon>Bacteria</taxon>
        <taxon>Bacillati</taxon>
        <taxon>Bacillota</taxon>
        <taxon>Bacilli</taxon>
        <taxon>Bacillales</taxon>
        <taxon>Bacillales Family XII. Incertae Sedis</taxon>
        <taxon>Exiguobacterium</taxon>
    </lineage>
</organism>
<dbReference type="GO" id="GO:0005737">
    <property type="term" value="C:cytoplasm"/>
    <property type="evidence" value="ECO:0007669"/>
    <property type="project" value="UniProtKB-SubCell"/>
</dbReference>
<dbReference type="Gene3D" id="3.40.930.10">
    <property type="entry name" value="Mannitol-specific EII, Chain A"/>
    <property type="match status" value="1"/>
</dbReference>
<dbReference type="Gene3D" id="1.10.1790.10">
    <property type="entry name" value="PRD domain"/>
    <property type="match status" value="1"/>
</dbReference>
<dbReference type="AlphaFoldDB" id="A0A377FVP7"/>
<evidence type="ECO:0000256" key="8">
    <source>
        <dbReference type="ARBA" id="ARBA00037387"/>
    </source>
</evidence>
<dbReference type="PROSITE" id="PS51099">
    <property type="entry name" value="PTS_EIIB_TYPE_2"/>
    <property type="match status" value="1"/>
</dbReference>
<dbReference type="GO" id="GO:0009401">
    <property type="term" value="P:phosphoenolpyruvate-dependent sugar phosphotransferase system"/>
    <property type="evidence" value="ECO:0007669"/>
    <property type="project" value="UniProtKB-KW"/>
</dbReference>
<evidence type="ECO:0000256" key="1">
    <source>
        <dbReference type="ARBA" id="ARBA00004496"/>
    </source>
</evidence>
<evidence type="ECO:0000259" key="13">
    <source>
        <dbReference type="PROSITE" id="PS51372"/>
    </source>
</evidence>
<keyword evidence="7" id="KW-0418">Kinase</keyword>
<dbReference type="OrthoDB" id="369398at2"/>
<dbReference type="GO" id="GO:0016301">
    <property type="term" value="F:kinase activity"/>
    <property type="evidence" value="ECO:0007669"/>
    <property type="project" value="UniProtKB-KW"/>
</dbReference>
<dbReference type="InterPro" id="IPR051351">
    <property type="entry name" value="Ascorbate-PTS_EIIA_comp"/>
</dbReference>
<keyword evidence="2" id="KW-0813">Transport</keyword>
<dbReference type="SUPFAM" id="SSF63520">
    <property type="entry name" value="PTS-regulatory domain, PRD"/>
    <property type="match status" value="1"/>
</dbReference>
<dbReference type="Pfam" id="PF00874">
    <property type="entry name" value="PRD"/>
    <property type="match status" value="1"/>
</dbReference>
<dbReference type="RefSeq" id="WP_029335535.1">
    <property type="nucleotide sequence ID" value="NZ_UGGP01000001.1"/>
</dbReference>
<proteinExistence type="predicted"/>
<evidence type="ECO:0000256" key="4">
    <source>
        <dbReference type="ARBA" id="ARBA00022553"/>
    </source>
</evidence>
<feature type="domain" description="PTS EIIB type-2" evidence="12">
    <location>
        <begin position="384"/>
        <end position="469"/>
    </location>
</feature>
<keyword evidence="4" id="KW-0597">Phosphoprotein</keyword>
<dbReference type="CDD" id="cd05568">
    <property type="entry name" value="PTS_IIB_bgl_like"/>
    <property type="match status" value="1"/>
</dbReference>
<feature type="domain" description="PRD" evidence="13">
    <location>
        <begin position="272"/>
        <end position="379"/>
    </location>
</feature>
<keyword evidence="3" id="KW-0963">Cytoplasm</keyword>
<keyword evidence="6" id="KW-0598">Phosphotransferase system</keyword>
<dbReference type="SUPFAM" id="SSF52794">
    <property type="entry name" value="PTS system IIB component-like"/>
    <property type="match status" value="1"/>
</dbReference>
<dbReference type="GO" id="GO:0008982">
    <property type="term" value="F:protein-N(PI)-phosphohistidine-sugar phosphotransferase activity"/>
    <property type="evidence" value="ECO:0007669"/>
    <property type="project" value="InterPro"/>
</dbReference>
<evidence type="ECO:0000256" key="10">
    <source>
        <dbReference type="ARBA" id="ARBA00042072"/>
    </source>
</evidence>
<protein>
    <recommendedName>
        <fullName evidence="9">Ascorbate-specific PTS system EIIA component</fullName>
    </recommendedName>
    <alternativeName>
        <fullName evidence="10">Ascorbate-specific phosphotransferase enzyme IIA component</fullName>
    </alternativeName>
</protein>
<dbReference type="PANTHER" id="PTHR36203:SF1">
    <property type="entry name" value="ASCORBATE-SPECIFIC PTS SYSTEM EIIA COMPONENT"/>
    <property type="match status" value="1"/>
</dbReference>
<evidence type="ECO:0000313" key="15">
    <source>
        <dbReference type="Proteomes" id="UP000254060"/>
    </source>
</evidence>
<dbReference type="Proteomes" id="UP000254060">
    <property type="component" value="Unassembled WGS sequence"/>
</dbReference>
<dbReference type="PANTHER" id="PTHR36203">
    <property type="entry name" value="ASCORBATE-SPECIFIC PTS SYSTEM EIIA COMPONENT"/>
    <property type="match status" value="1"/>
</dbReference>
<evidence type="ECO:0000256" key="3">
    <source>
        <dbReference type="ARBA" id="ARBA00022490"/>
    </source>
</evidence>
<dbReference type="InterPro" id="IPR036634">
    <property type="entry name" value="PRD_sf"/>
</dbReference>
<evidence type="ECO:0000259" key="11">
    <source>
        <dbReference type="PROSITE" id="PS51094"/>
    </source>
</evidence>
<evidence type="ECO:0000256" key="9">
    <source>
        <dbReference type="ARBA" id="ARBA00041175"/>
    </source>
</evidence>
<evidence type="ECO:0000256" key="2">
    <source>
        <dbReference type="ARBA" id="ARBA00022448"/>
    </source>
</evidence>
<dbReference type="GO" id="GO:0006355">
    <property type="term" value="P:regulation of DNA-templated transcription"/>
    <property type="evidence" value="ECO:0007669"/>
    <property type="project" value="InterPro"/>
</dbReference>
<evidence type="ECO:0000256" key="6">
    <source>
        <dbReference type="ARBA" id="ARBA00022683"/>
    </source>
</evidence>
<dbReference type="InterPro" id="IPR036095">
    <property type="entry name" value="PTS_EIIB-like_sf"/>
</dbReference>
<name>A0A377FVP7_9BACL</name>
<dbReference type="PROSITE" id="PS51094">
    <property type="entry name" value="PTS_EIIA_TYPE_2"/>
    <property type="match status" value="1"/>
</dbReference>
<dbReference type="SUPFAM" id="SSF55804">
    <property type="entry name" value="Phoshotransferase/anion transport protein"/>
    <property type="match status" value="1"/>
</dbReference>
<dbReference type="InterPro" id="IPR002178">
    <property type="entry name" value="PTS_EIIA_type-2_dom"/>
</dbReference>
<comment type="function">
    <text evidence="8">The phosphoenolpyruvate-dependent sugar phosphotransferase system (sugar PTS), a major carbohydrate active transport system, catalyzes the phosphorylation of incoming sugar substrates concomitantly with their translocation across the cell membrane. The enzyme II UlaABC PTS system is involved in ascorbate transport.</text>
</comment>
<dbReference type="STRING" id="1397694.GCA_000702585_02490"/>
<feature type="domain" description="PTS EIIA type-2" evidence="11">
    <location>
        <begin position="527"/>
        <end position="668"/>
    </location>
</feature>
<dbReference type="CDD" id="cd00211">
    <property type="entry name" value="PTS_IIA_fru"/>
    <property type="match status" value="1"/>
</dbReference>